<protein>
    <submittedName>
        <fullName evidence="6">FAD-dependent oxidoreductase</fullName>
    </submittedName>
</protein>
<evidence type="ECO:0000259" key="5">
    <source>
        <dbReference type="Pfam" id="PF07992"/>
    </source>
</evidence>
<organism evidence="6 7">
    <name type="scientific">Gemmata algarum</name>
    <dbReference type="NCBI Taxonomy" id="2975278"/>
    <lineage>
        <taxon>Bacteria</taxon>
        <taxon>Pseudomonadati</taxon>
        <taxon>Planctomycetota</taxon>
        <taxon>Planctomycetia</taxon>
        <taxon>Gemmatales</taxon>
        <taxon>Gemmataceae</taxon>
        <taxon>Gemmata</taxon>
    </lineage>
</organism>
<keyword evidence="3" id="KW-0274">FAD</keyword>
<evidence type="ECO:0000256" key="1">
    <source>
        <dbReference type="ARBA" id="ARBA00001974"/>
    </source>
</evidence>
<reference evidence="7" key="1">
    <citation type="journal article" date="2023" name="Mar. Drugs">
        <title>Gemmata algarum, a Novel Planctomycete Isolated from an Algal Mat, Displays Antimicrobial Activity.</title>
        <authorList>
            <person name="Kumar G."/>
            <person name="Kallscheuer N."/>
            <person name="Kashif M."/>
            <person name="Ahamad S."/>
            <person name="Jagadeeshwari U."/>
            <person name="Pannikurungottu S."/>
            <person name="Haufschild T."/>
            <person name="Kabuu M."/>
            <person name="Sasikala C."/>
            <person name="Jogler C."/>
            <person name="Ramana C."/>
        </authorList>
    </citation>
    <scope>NUCLEOTIDE SEQUENCE [LARGE SCALE GENOMIC DNA]</scope>
    <source>
        <strain evidence="7">JC673</strain>
    </source>
</reference>
<comment type="caution">
    <text evidence="6">The sequence shown here is derived from an EMBL/GenBank/DDBJ whole genome shotgun (WGS) entry which is preliminary data.</text>
</comment>
<evidence type="ECO:0000313" key="6">
    <source>
        <dbReference type="EMBL" id="MDY3558255.1"/>
    </source>
</evidence>
<comment type="cofactor">
    <cofactor evidence="1">
        <name>FAD</name>
        <dbReference type="ChEBI" id="CHEBI:57692"/>
    </cofactor>
</comment>
<evidence type="ECO:0000313" key="7">
    <source>
        <dbReference type="Proteomes" id="UP001272242"/>
    </source>
</evidence>
<dbReference type="Gene3D" id="3.30.390.30">
    <property type="match status" value="1"/>
</dbReference>
<evidence type="ECO:0000259" key="4">
    <source>
        <dbReference type="Pfam" id="PF02852"/>
    </source>
</evidence>
<dbReference type="SUPFAM" id="SSF55424">
    <property type="entry name" value="FAD/NAD-linked reductases, dimerisation (C-terminal) domain"/>
    <property type="match status" value="1"/>
</dbReference>
<dbReference type="InterPro" id="IPR036188">
    <property type="entry name" value="FAD/NAD-bd_sf"/>
</dbReference>
<proteinExistence type="predicted"/>
<dbReference type="InterPro" id="IPR016156">
    <property type="entry name" value="FAD/NAD-linked_Rdtase_dimer_sf"/>
</dbReference>
<dbReference type="PANTHER" id="PTHR43014:SF2">
    <property type="entry name" value="MERCURIC REDUCTASE"/>
    <property type="match status" value="1"/>
</dbReference>
<evidence type="ECO:0000256" key="2">
    <source>
        <dbReference type="ARBA" id="ARBA00022630"/>
    </source>
</evidence>
<dbReference type="Pfam" id="PF02852">
    <property type="entry name" value="Pyr_redox_dim"/>
    <property type="match status" value="1"/>
</dbReference>
<feature type="domain" description="Pyridine nucleotide-disulphide oxidoreductase dimerisation" evidence="4">
    <location>
        <begin position="98"/>
        <end position="167"/>
    </location>
</feature>
<dbReference type="RefSeq" id="WP_320685206.1">
    <property type="nucleotide sequence ID" value="NZ_JAXBLV010000024.1"/>
</dbReference>
<keyword evidence="7" id="KW-1185">Reference proteome</keyword>
<evidence type="ECO:0000256" key="3">
    <source>
        <dbReference type="ARBA" id="ARBA00022827"/>
    </source>
</evidence>
<sequence>MRLRGRQVGSAVEIEGSHLLVAAGRTPNTDGFGLETAGIERDARDFVTVNERLQSKAEGAWASGCAGRPQFTHIAFDDFRIVRDNIPGGNRTTTGRQVPSCMCTDPELARIALNGHAAKERGFDDRLAKIPMTAVPRSRTRSEERGSLKALVATDGSRILGFTTFGVGPAR</sequence>
<feature type="domain" description="FAD/NAD(P)-binding" evidence="5">
    <location>
        <begin position="11"/>
        <end position="77"/>
    </location>
</feature>
<dbReference type="Gene3D" id="3.50.50.60">
    <property type="entry name" value="FAD/NAD(P)-binding domain"/>
    <property type="match status" value="2"/>
</dbReference>
<dbReference type="InterPro" id="IPR023753">
    <property type="entry name" value="FAD/NAD-binding_dom"/>
</dbReference>
<dbReference type="PANTHER" id="PTHR43014">
    <property type="entry name" value="MERCURIC REDUCTASE"/>
    <property type="match status" value="1"/>
</dbReference>
<name>A0ABU5EUY0_9BACT</name>
<keyword evidence="2" id="KW-0285">Flavoprotein</keyword>
<dbReference type="SUPFAM" id="SSF51905">
    <property type="entry name" value="FAD/NAD(P)-binding domain"/>
    <property type="match status" value="1"/>
</dbReference>
<accession>A0ABU5EUY0</accession>
<dbReference type="Pfam" id="PF07992">
    <property type="entry name" value="Pyr_redox_2"/>
    <property type="match status" value="1"/>
</dbReference>
<dbReference type="EMBL" id="JAXBLV010000024">
    <property type="protein sequence ID" value="MDY3558255.1"/>
    <property type="molecule type" value="Genomic_DNA"/>
</dbReference>
<dbReference type="Proteomes" id="UP001272242">
    <property type="component" value="Unassembled WGS sequence"/>
</dbReference>
<gene>
    <name evidence="6" type="ORF">R5W23_004950</name>
</gene>
<dbReference type="InterPro" id="IPR004099">
    <property type="entry name" value="Pyr_nucl-diS_OxRdtase_dimer"/>
</dbReference>